<feature type="transmembrane region" description="Helical" evidence="1">
    <location>
        <begin position="76"/>
        <end position="96"/>
    </location>
</feature>
<name>A0A3B0ZTY4_9ZZZZ</name>
<proteinExistence type="predicted"/>
<reference evidence="2" key="1">
    <citation type="submission" date="2018-06" db="EMBL/GenBank/DDBJ databases">
        <authorList>
            <person name="Zhirakovskaya E."/>
        </authorList>
    </citation>
    <scope>NUCLEOTIDE SEQUENCE</scope>
</reference>
<protein>
    <submittedName>
        <fullName evidence="2">Uncharacterized protein</fullName>
    </submittedName>
</protein>
<sequence>MAGKTKGRRHIKKIIIKQLESDFNFSRLEYKSLTKPGKGKSKLFGLIAASVVYMLCFGVAYFGWSNGVVPDVTFAKTVWVIMVPASVIGSVVWLIADSRFEYPIRMAMAQYVAELEVDGGKLWRYGPVLETFKIKGMDVPYLASRSQEGEGGKIDPQDYAIIVHRLYAEIASDNVTITGEMSRQLENNLLPE</sequence>
<dbReference type="AlphaFoldDB" id="A0A3B0ZTY4"/>
<feature type="transmembrane region" description="Helical" evidence="1">
    <location>
        <begin position="43"/>
        <end position="64"/>
    </location>
</feature>
<keyword evidence="1" id="KW-0812">Transmembrane</keyword>
<organism evidence="2">
    <name type="scientific">hydrothermal vent metagenome</name>
    <dbReference type="NCBI Taxonomy" id="652676"/>
    <lineage>
        <taxon>unclassified sequences</taxon>
        <taxon>metagenomes</taxon>
        <taxon>ecological metagenomes</taxon>
    </lineage>
</organism>
<keyword evidence="1" id="KW-1133">Transmembrane helix</keyword>
<keyword evidence="1" id="KW-0472">Membrane</keyword>
<evidence type="ECO:0000256" key="1">
    <source>
        <dbReference type="SAM" id="Phobius"/>
    </source>
</evidence>
<dbReference type="EMBL" id="UOFO01000034">
    <property type="protein sequence ID" value="VAW84116.1"/>
    <property type="molecule type" value="Genomic_DNA"/>
</dbReference>
<evidence type="ECO:0000313" key="2">
    <source>
        <dbReference type="EMBL" id="VAW84116.1"/>
    </source>
</evidence>
<gene>
    <name evidence="2" type="ORF">MNBD_GAMMA16-737</name>
</gene>
<accession>A0A3B0ZTY4</accession>